<protein>
    <recommendedName>
        <fullName evidence="1">G domain-containing protein</fullName>
    </recommendedName>
</protein>
<dbReference type="InterPro" id="IPR006073">
    <property type="entry name" value="GTP-bd"/>
</dbReference>
<dbReference type="InterPro" id="IPR027417">
    <property type="entry name" value="P-loop_NTPase"/>
</dbReference>
<sequence length="241" mass="27218">MTDLTGFTEKLFSELASNIESNVTTSKTNISKIERGTKSYHEEVKTGIKRITEEGNYWKKLIDKKVEALIKLVQDVEQKEIQNVSAYSLVNREVLENCQIWQQNLNETETTAGVRFLLKLTQIQTDVDQIELKQVPDAPSVSYREKTPSGIEIDNLFEELQFRKDFYVHLKEEITFAVIGAPGSGKSESANTILGVTRCEKSSQGQSVTKEIQCEHVNENEINLTDIDTLVSILLTSVLQS</sequence>
<reference evidence="2 3" key="1">
    <citation type="submission" date="2020-06" db="EMBL/GenBank/DDBJ databases">
        <authorList>
            <person name="Li R."/>
            <person name="Bekaert M."/>
        </authorList>
    </citation>
    <scope>NUCLEOTIDE SEQUENCE [LARGE SCALE GENOMIC DNA]</scope>
    <source>
        <strain evidence="3">wild</strain>
    </source>
</reference>
<dbReference type="EMBL" id="CACVKT020007571">
    <property type="protein sequence ID" value="CAC5408600.1"/>
    <property type="molecule type" value="Genomic_DNA"/>
</dbReference>
<organism evidence="2 3">
    <name type="scientific">Mytilus coruscus</name>
    <name type="common">Sea mussel</name>
    <dbReference type="NCBI Taxonomy" id="42192"/>
    <lineage>
        <taxon>Eukaryota</taxon>
        <taxon>Metazoa</taxon>
        <taxon>Spiralia</taxon>
        <taxon>Lophotrochozoa</taxon>
        <taxon>Mollusca</taxon>
        <taxon>Bivalvia</taxon>
        <taxon>Autobranchia</taxon>
        <taxon>Pteriomorphia</taxon>
        <taxon>Mytilida</taxon>
        <taxon>Mytiloidea</taxon>
        <taxon>Mytilidae</taxon>
        <taxon>Mytilinae</taxon>
        <taxon>Mytilus</taxon>
    </lineage>
</organism>
<feature type="domain" description="G" evidence="1">
    <location>
        <begin position="176"/>
        <end position="227"/>
    </location>
</feature>
<gene>
    <name evidence="2" type="ORF">MCOR_41979</name>
</gene>
<dbReference type="GO" id="GO:0005525">
    <property type="term" value="F:GTP binding"/>
    <property type="evidence" value="ECO:0007669"/>
    <property type="project" value="InterPro"/>
</dbReference>
<evidence type="ECO:0000313" key="2">
    <source>
        <dbReference type="EMBL" id="CAC5408600.1"/>
    </source>
</evidence>
<name>A0A6J8DNW6_MYTCO</name>
<keyword evidence="3" id="KW-1185">Reference proteome</keyword>
<dbReference type="AlphaFoldDB" id="A0A6J8DNW6"/>
<accession>A0A6J8DNW6</accession>
<dbReference type="Gene3D" id="3.40.50.300">
    <property type="entry name" value="P-loop containing nucleotide triphosphate hydrolases"/>
    <property type="match status" value="1"/>
</dbReference>
<evidence type="ECO:0000313" key="3">
    <source>
        <dbReference type="Proteomes" id="UP000507470"/>
    </source>
</evidence>
<dbReference type="SUPFAM" id="SSF52540">
    <property type="entry name" value="P-loop containing nucleoside triphosphate hydrolases"/>
    <property type="match status" value="1"/>
</dbReference>
<dbReference type="Pfam" id="PF01926">
    <property type="entry name" value="MMR_HSR1"/>
    <property type="match status" value="1"/>
</dbReference>
<evidence type="ECO:0000259" key="1">
    <source>
        <dbReference type="Pfam" id="PF01926"/>
    </source>
</evidence>
<proteinExistence type="predicted"/>
<dbReference type="Proteomes" id="UP000507470">
    <property type="component" value="Unassembled WGS sequence"/>
</dbReference>